<evidence type="ECO:0008006" key="4">
    <source>
        <dbReference type="Google" id="ProtNLM"/>
    </source>
</evidence>
<proteinExistence type="predicted"/>
<keyword evidence="3" id="KW-1185">Reference proteome</keyword>
<accession>A0ABU3VMT0</accession>
<reference evidence="2 3" key="1">
    <citation type="submission" date="2023-06" db="EMBL/GenBank/DDBJ databases">
        <title>Genome sequence of Methanimicrococcus sp. At1.</title>
        <authorList>
            <person name="Protasov E."/>
            <person name="Platt K."/>
            <person name="Poehlein A."/>
            <person name="Daniel R."/>
            <person name="Brune A."/>
        </authorList>
    </citation>
    <scope>NUCLEOTIDE SEQUENCE [LARGE SCALE GENOMIC DNA]</scope>
    <source>
        <strain evidence="2 3">At1</strain>
    </source>
</reference>
<evidence type="ECO:0000313" key="3">
    <source>
        <dbReference type="Proteomes" id="UP001272052"/>
    </source>
</evidence>
<comment type="caution">
    <text evidence="2">The sequence shown here is derived from an EMBL/GenBank/DDBJ whole genome shotgun (WGS) entry which is preliminary data.</text>
</comment>
<name>A0ABU3VMT0_9EURY</name>
<feature type="transmembrane region" description="Helical" evidence="1">
    <location>
        <begin position="61"/>
        <end position="81"/>
    </location>
</feature>
<keyword evidence="1" id="KW-1133">Transmembrane helix</keyword>
<protein>
    <recommendedName>
        <fullName evidence="4">Transmembrane protein</fullName>
    </recommendedName>
</protein>
<gene>
    <name evidence="2" type="ORF">MmiAt1_02380</name>
</gene>
<dbReference type="EMBL" id="JAWDKC010000007">
    <property type="protein sequence ID" value="MDV0444703.1"/>
    <property type="molecule type" value="Genomic_DNA"/>
</dbReference>
<dbReference type="Proteomes" id="UP001272052">
    <property type="component" value="Unassembled WGS sequence"/>
</dbReference>
<evidence type="ECO:0000256" key="1">
    <source>
        <dbReference type="SAM" id="Phobius"/>
    </source>
</evidence>
<organism evidence="2 3">
    <name type="scientific">Methanimicrococcus hacksteinii</name>
    <dbReference type="NCBI Taxonomy" id="3028293"/>
    <lineage>
        <taxon>Archaea</taxon>
        <taxon>Methanobacteriati</taxon>
        <taxon>Methanobacteriota</taxon>
        <taxon>Stenosarchaea group</taxon>
        <taxon>Methanomicrobia</taxon>
        <taxon>Methanosarcinales</taxon>
        <taxon>Methanosarcinaceae</taxon>
        <taxon>Methanimicrococcus</taxon>
    </lineage>
</organism>
<keyword evidence="1" id="KW-0812">Transmembrane</keyword>
<evidence type="ECO:0000313" key="2">
    <source>
        <dbReference type="EMBL" id="MDV0444703.1"/>
    </source>
</evidence>
<sequence>MIRSSNPIFVSEASKMRIGDSFHDVQLTANSILFCFSIGCFHSGQLFLPFVPAFLLPSVPASAAFASAICVLCASSHFYHIRSLRERGHRLPSRFRLPALPSRFRLLHLSCRSCKYSCRLAGLFLLPPSPLFAARGLHNFSKMNQKTSIVFQRIRNEKKD</sequence>
<feature type="transmembrane region" description="Helical" evidence="1">
    <location>
        <begin position="32"/>
        <end position="55"/>
    </location>
</feature>
<keyword evidence="1" id="KW-0472">Membrane</keyword>